<evidence type="ECO:0000256" key="2">
    <source>
        <dbReference type="ARBA" id="ARBA00007935"/>
    </source>
</evidence>
<keyword evidence="5 8" id="KW-0812">Transmembrane</keyword>
<evidence type="ECO:0000313" key="10">
    <source>
        <dbReference type="Proteomes" id="UP001156664"/>
    </source>
</evidence>
<comment type="similarity">
    <text evidence="2">Belongs to the binding-protein-dependent transport system permease family. FecCD subfamily.</text>
</comment>
<feature type="transmembrane region" description="Helical" evidence="8">
    <location>
        <begin position="217"/>
        <end position="242"/>
    </location>
</feature>
<evidence type="ECO:0000313" key="9">
    <source>
        <dbReference type="EMBL" id="GLR25166.1"/>
    </source>
</evidence>
<dbReference type="EMBL" id="BSOJ01000004">
    <property type="protein sequence ID" value="GLR25166.1"/>
    <property type="molecule type" value="Genomic_DNA"/>
</dbReference>
<dbReference type="SUPFAM" id="SSF81345">
    <property type="entry name" value="ABC transporter involved in vitamin B12 uptake, BtuC"/>
    <property type="match status" value="1"/>
</dbReference>
<evidence type="ECO:0000256" key="1">
    <source>
        <dbReference type="ARBA" id="ARBA00004651"/>
    </source>
</evidence>
<evidence type="ECO:0000256" key="7">
    <source>
        <dbReference type="ARBA" id="ARBA00023136"/>
    </source>
</evidence>
<dbReference type="Pfam" id="PF01032">
    <property type="entry name" value="FecCD"/>
    <property type="match status" value="1"/>
</dbReference>
<organism evidence="9 10">
    <name type="scientific">Limnobacter litoralis</name>
    <dbReference type="NCBI Taxonomy" id="481366"/>
    <lineage>
        <taxon>Bacteria</taxon>
        <taxon>Pseudomonadati</taxon>
        <taxon>Pseudomonadota</taxon>
        <taxon>Betaproteobacteria</taxon>
        <taxon>Burkholderiales</taxon>
        <taxon>Burkholderiaceae</taxon>
        <taxon>Limnobacter</taxon>
    </lineage>
</organism>
<accession>A0ABQ5YPL7</accession>
<dbReference type="PANTHER" id="PTHR30472">
    <property type="entry name" value="FERRIC ENTEROBACTIN TRANSPORT SYSTEM PERMEASE PROTEIN"/>
    <property type="match status" value="1"/>
</dbReference>
<keyword evidence="7 8" id="KW-0472">Membrane</keyword>
<evidence type="ECO:0000256" key="6">
    <source>
        <dbReference type="ARBA" id="ARBA00022989"/>
    </source>
</evidence>
<dbReference type="InterPro" id="IPR000522">
    <property type="entry name" value="ABC_transptr_permease_BtuC"/>
</dbReference>
<comment type="subcellular location">
    <subcellularLocation>
        <location evidence="1">Cell membrane</location>
        <topology evidence="1">Multi-pass membrane protein</topology>
    </subcellularLocation>
</comment>
<dbReference type="CDD" id="cd06550">
    <property type="entry name" value="TM_ABC_iron-siderophores_like"/>
    <property type="match status" value="1"/>
</dbReference>
<keyword evidence="4" id="KW-1003">Cell membrane</keyword>
<evidence type="ECO:0000256" key="3">
    <source>
        <dbReference type="ARBA" id="ARBA00022448"/>
    </source>
</evidence>
<evidence type="ECO:0000256" key="5">
    <source>
        <dbReference type="ARBA" id="ARBA00022692"/>
    </source>
</evidence>
<sequence>MIALQVGSSSVSVWSLAKLWWQGELKGDNLELQIFLNLRLPRVLTAFCVGGLLGVAGLLMQVLLKNPLADPYILGVSGGAGLGGIALALLLPGVFAWALPAGAALGALVVIILVFGLSGFRGVVTMERLLLTGVAMSALCSAFVSLLLTFAAEGRFRGLVFWLLGELEGGHAGLLMLAWVLMLLLTLPMARMLNVVSMGDDVAFSLGVSVRSARHRLYWMSALFTGIAVAAGGMIGFVGLVVPHVLRLLLGQDHRLLVPAVALGGGVFLMLADCVSRVALAPVQLPVGVVTAMVGAPLFIVLLARRGRV</sequence>
<feature type="transmembrane region" description="Helical" evidence="8">
    <location>
        <begin position="97"/>
        <end position="117"/>
    </location>
</feature>
<reference evidence="10" key="1">
    <citation type="journal article" date="2019" name="Int. J. Syst. Evol. Microbiol.">
        <title>The Global Catalogue of Microorganisms (GCM) 10K type strain sequencing project: providing services to taxonomists for standard genome sequencing and annotation.</title>
        <authorList>
            <consortium name="The Broad Institute Genomics Platform"/>
            <consortium name="The Broad Institute Genome Sequencing Center for Infectious Disease"/>
            <person name="Wu L."/>
            <person name="Ma J."/>
        </authorList>
    </citation>
    <scope>NUCLEOTIDE SEQUENCE [LARGE SCALE GENOMIC DNA]</scope>
    <source>
        <strain evidence="10">NBRC 105857</strain>
    </source>
</reference>
<gene>
    <name evidence="9" type="ORF">GCM10007875_02530</name>
</gene>
<keyword evidence="10" id="KW-1185">Reference proteome</keyword>
<protein>
    <submittedName>
        <fullName evidence="9">Iron ABC transporter</fullName>
    </submittedName>
</protein>
<name>A0ABQ5YPL7_9BURK</name>
<evidence type="ECO:0000256" key="8">
    <source>
        <dbReference type="SAM" id="Phobius"/>
    </source>
</evidence>
<feature type="transmembrane region" description="Helical" evidence="8">
    <location>
        <begin position="43"/>
        <end position="64"/>
    </location>
</feature>
<dbReference type="PANTHER" id="PTHR30472:SF25">
    <property type="entry name" value="ABC TRANSPORTER PERMEASE PROTEIN MJ0876-RELATED"/>
    <property type="match status" value="1"/>
</dbReference>
<feature type="transmembrane region" description="Helical" evidence="8">
    <location>
        <begin position="172"/>
        <end position="196"/>
    </location>
</feature>
<keyword evidence="3" id="KW-0813">Transport</keyword>
<feature type="transmembrane region" description="Helical" evidence="8">
    <location>
        <begin position="71"/>
        <end position="91"/>
    </location>
</feature>
<dbReference type="Proteomes" id="UP001156664">
    <property type="component" value="Unassembled WGS sequence"/>
</dbReference>
<dbReference type="Gene3D" id="1.10.3470.10">
    <property type="entry name" value="ABC transporter involved in vitamin B12 uptake, BtuC"/>
    <property type="match status" value="1"/>
</dbReference>
<feature type="transmembrane region" description="Helical" evidence="8">
    <location>
        <begin position="254"/>
        <end position="271"/>
    </location>
</feature>
<feature type="transmembrane region" description="Helical" evidence="8">
    <location>
        <begin position="283"/>
        <end position="304"/>
    </location>
</feature>
<comment type="caution">
    <text evidence="9">The sequence shown here is derived from an EMBL/GenBank/DDBJ whole genome shotgun (WGS) entry which is preliminary data.</text>
</comment>
<proteinExistence type="inferred from homology"/>
<feature type="transmembrane region" description="Helical" evidence="8">
    <location>
        <begin position="129"/>
        <end position="152"/>
    </location>
</feature>
<evidence type="ECO:0000256" key="4">
    <source>
        <dbReference type="ARBA" id="ARBA00022475"/>
    </source>
</evidence>
<keyword evidence="6 8" id="KW-1133">Transmembrane helix</keyword>
<dbReference type="InterPro" id="IPR037294">
    <property type="entry name" value="ABC_BtuC-like"/>
</dbReference>